<evidence type="ECO:0000313" key="3">
    <source>
        <dbReference type="Proteomes" id="UP001642720"/>
    </source>
</evidence>
<evidence type="ECO:0008006" key="4">
    <source>
        <dbReference type="Google" id="ProtNLM"/>
    </source>
</evidence>
<dbReference type="RefSeq" id="XP_073555905.1">
    <property type="nucleotide sequence ID" value="XM_073705635.1"/>
</dbReference>
<feature type="compositionally biased region" description="Low complexity" evidence="1">
    <location>
        <begin position="25"/>
        <end position="74"/>
    </location>
</feature>
<accession>A0ABY2GVH0</accession>
<reference evidence="2 3" key="1">
    <citation type="submission" date="2018-01" db="EMBL/GenBank/DDBJ databases">
        <title>Genome characterization of the sugarcane-associated fungus Trichoderma ghanense CCMA-1212 and their application in lignocelulose bioconversion.</title>
        <authorList>
            <person name="Steindorff A.S."/>
            <person name="Mendes T.D."/>
            <person name="Vilela E.S.D."/>
            <person name="Rodrigues D.S."/>
            <person name="Formighieri E.F."/>
            <person name="Melo I.S."/>
            <person name="Favaro L.C.L."/>
        </authorList>
    </citation>
    <scope>NUCLEOTIDE SEQUENCE [LARGE SCALE GENOMIC DNA]</scope>
    <source>
        <strain evidence="2 3">CCMA-1212</strain>
    </source>
</reference>
<dbReference type="GeneID" id="300580085"/>
<evidence type="ECO:0000313" key="2">
    <source>
        <dbReference type="EMBL" id="TFA99703.1"/>
    </source>
</evidence>
<comment type="caution">
    <text evidence="2">The sequence shown here is derived from an EMBL/GenBank/DDBJ whole genome shotgun (WGS) entry which is preliminary data.</text>
</comment>
<protein>
    <recommendedName>
        <fullName evidence="4">Bacteriocin-protection protein</fullName>
    </recommendedName>
</protein>
<evidence type="ECO:0000256" key="1">
    <source>
        <dbReference type="SAM" id="MobiDB-lite"/>
    </source>
</evidence>
<gene>
    <name evidence="2" type="ORF">CCMA1212_008503</name>
</gene>
<sequence length="278" mass="30280">MYRLLLIVKVMGKVGKMPARRVTRSASAKAAAKTSSSSPSISSASAANPITTSRAKSTTSSTFSKAVAISKPKPASNPSPPSTFPSSPSDHSISFSSASAFDQYLLQSGSSTTPSGIWLRITKKSSISLIPSITYHEAVDIALCHGWIDGQRKSLDSISFLQRFTPRRPRSLWSRRNVQRVEVLTAEGRMKPAGIAAVDAAKEDGRWERAYAGTATMEVPRDFEDALAGNEAARTAFQGLSRAQRYSLLWRIQTAAKRETRDRKIREFVDLLAEGKTL</sequence>
<name>A0ABY2GVH0_9HYPO</name>
<dbReference type="EMBL" id="PPTA01000013">
    <property type="protein sequence ID" value="TFA99703.1"/>
    <property type="molecule type" value="Genomic_DNA"/>
</dbReference>
<dbReference type="Proteomes" id="UP001642720">
    <property type="component" value="Unassembled WGS sequence"/>
</dbReference>
<dbReference type="Pfam" id="PF13376">
    <property type="entry name" value="OmdA"/>
    <property type="match status" value="1"/>
</dbReference>
<organism evidence="2 3">
    <name type="scientific">Trichoderma ghanense</name>
    <dbReference type="NCBI Taxonomy" id="65468"/>
    <lineage>
        <taxon>Eukaryota</taxon>
        <taxon>Fungi</taxon>
        <taxon>Dikarya</taxon>
        <taxon>Ascomycota</taxon>
        <taxon>Pezizomycotina</taxon>
        <taxon>Sordariomycetes</taxon>
        <taxon>Hypocreomycetidae</taxon>
        <taxon>Hypocreales</taxon>
        <taxon>Hypocreaceae</taxon>
        <taxon>Trichoderma</taxon>
    </lineage>
</organism>
<feature type="region of interest" description="Disordered" evidence="1">
    <location>
        <begin position="19"/>
        <end position="90"/>
    </location>
</feature>
<keyword evidence="3" id="KW-1185">Reference proteome</keyword>
<proteinExistence type="predicted"/>